<keyword evidence="4" id="KW-0560">Oxidoreductase</keyword>
<dbReference type="GO" id="GO:0071949">
    <property type="term" value="F:FAD binding"/>
    <property type="evidence" value="ECO:0007669"/>
    <property type="project" value="InterPro"/>
</dbReference>
<evidence type="ECO:0000256" key="4">
    <source>
        <dbReference type="ARBA" id="ARBA00023002"/>
    </source>
</evidence>
<dbReference type="Pfam" id="PF01494">
    <property type="entry name" value="FAD_binding_3"/>
    <property type="match status" value="1"/>
</dbReference>
<evidence type="ECO:0000256" key="1">
    <source>
        <dbReference type="ARBA" id="ARBA00001974"/>
    </source>
</evidence>
<dbReference type="PANTHER" id="PTHR47178:SF3">
    <property type="entry name" value="FAD-BINDING DOMAIN-CONTAINING PROTEIN"/>
    <property type="match status" value="1"/>
</dbReference>
<dbReference type="SUPFAM" id="SSF51905">
    <property type="entry name" value="FAD/NAD(P)-binding domain"/>
    <property type="match status" value="1"/>
</dbReference>
<evidence type="ECO:0000313" key="8">
    <source>
        <dbReference type="Proteomes" id="UP001175001"/>
    </source>
</evidence>
<proteinExistence type="predicted"/>
<accession>A0AA40CNJ9</accession>
<dbReference type="EMBL" id="JAUJDW010000057">
    <property type="protein sequence ID" value="KAK0645170.1"/>
    <property type="molecule type" value="Genomic_DNA"/>
</dbReference>
<keyword evidence="8" id="KW-1185">Reference proteome</keyword>
<gene>
    <name evidence="7" type="primary">cctM_1</name>
    <name evidence="7" type="ORF">DIS24_g8159</name>
</gene>
<protein>
    <submittedName>
        <fullName evidence="7">FAD-dependent monooxygenase cctM</fullName>
    </submittedName>
</protein>
<comment type="caution">
    <text evidence="7">The sequence shown here is derived from an EMBL/GenBank/DDBJ whole genome shotgun (WGS) entry which is preliminary data.</text>
</comment>
<dbReference type="PRINTS" id="PR00420">
    <property type="entry name" value="RNGMNOXGNASE"/>
</dbReference>
<dbReference type="InterPro" id="IPR002938">
    <property type="entry name" value="FAD-bd"/>
</dbReference>
<keyword evidence="3" id="KW-0274">FAD</keyword>
<comment type="cofactor">
    <cofactor evidence="1">
        <name>FAD</name>
        <dbReference type="ChEBI" id="CHEBI:57692"/>
    </cofactor>
</comment>
<organism evidence="7 8">
    <name type="scientific">Lasiodiplodia hormozganensis</name>
    <dbReference type="NCBI Taxonomy" id="869390"/>
    <lineage>
        <taxon>Eukaryota</taxon>
        <taxon>Fungi</taxon>
        <taxon>Dikarya</taxon>
        <taxon>Ascomycota</taxon>
        <taxon>Pezizomycotina</taxon>
        <taxon>Dothideomycetes</taxon>
        <taxon>Dothideomycetes incertae sedis</taxon>
        <taxon>Botryosphaeriales</taxon>
        <taxon>Botryosphaeriaceae</taxon>
        <taxon>Lasiodiplodia</taxon>
    </lineage>
</organism>
<sequence length="406" mass="45176">MANDLKVIVIGAGVTGLSLAHGLNKKVIPFEIYEKRGSAAPQRDWGITVHWAVEFLNLYPEGMEERLRTAQVIQRKDYSAQETVLFHDGETGEPIKKIPLGPAKRFSHKKIRALLADGIPVQYGKALEAINELPDGVEAVFADGTRARGSIIIGCDGSQSQTRQILFNYSAEGKWNPLPGFILNNFWVQFDKEKAVALKAKLGNFMDIAVHPNGAYYGLIPLDISPDADPTTWKFQIFMGLPSDMKPQDDSPTKRIELVKKFGKTFVEPFCLATEWMSEDTYISPDKYGTWETKRWDHKGGRVILAGDAAHSMTAHRAQGLNHSLQDVLNIIYALEKTRAGKDGFLSFADEYVEEVVARGSEEVRMSLKQGLAVHSWGKNKDMPILKIGTTPLHMEQSVVPLPSQV</sequence>
<dbReference type="InterPro" id="IPR036188">
    <property type="entry name" value="FAD/NAD-bd_sf"/>
</dbReference>
<keyword evidence="2" id="KW-0285">Flavoprotein</keyword>
<dbReference type="PANTHER" id="PTHR47178">
    <property type="entry name" value="MONOOXYGENASE, FAD-BINDING"/>
    <property type="match status" value="1"/>
</dbReference>
<evidence type="ECO:0000313" key="7">
    <source>
        <dbReference type="EMBL" id="KAK0645170.1"/>
    </source>
</evidence>
<dbReference type="AlphaFoldDB" id="A0AA40CNJ9"/>
<dbReference type="Gene3D" id="3.50.50.60">
    <property type="entry name" value="FAD/NAD(P)-binding domain"/>
    <property type="match status" value="1"/>
</dbReference>
<name>A0AA40CNJ9_9PEZI</name>
<dbReference type="Proteomes" id="UP001175001">
    <property type="component" value="Unassembled WGS sequence"/>
</dbReference>
<evidence type="ECO:0000256" key="5">
    <source>
        <dbReference type="ARBA" id="ARBA00023033"/>
    </source>
</evidence>
<feature type="domain" description="FAD-binding" evidence="6">
    <location>
        <begin position="5"/>
        <end position="356"/>
    </location>
</feature>
<evidence type="ECO:0000256" key="3">
    <source>
        <dbReference type="ARBA" id="ARBA00022827"/>
    </source>
</evidence>
<reference evidence="7" key="1">
    <citation type="submission" date="2023-06" db="EMBL/GenBank/DDBJ databases">
        <title>Multi-omics analyses reveal the molecular pathogenesis toolkit of Lasiodiplodia hormozganensis, a cross-kingdom pathogen.</title>
        <authorList>
            <person name="Felix C."/>
            <person name="Meneses R."/>
            <person name="Goncalves M.F.M."/>
            <person name="Tilleman L."/>
            <person name="Duarte A.S."/>
            <person name="Jorrin-Novo J.V."/>
            <person name="Van De Peer Y."/>
            <person name="Deforce D."/>
            <person name="Van Nieuwerburgh F."/>
            <person name="Esteves A.C."/>
            <person name="Alves A."/>
        </authorList>
    </citation>
    <scope>NUCLEOTIDE SEQUENCE</scope>
    <source>
        <strain evidence="7">CBS 339.90</strain>
    </source>
</reference>
<dbReference type="GO" id="GO:0004497">
    <property type="term" value="F:monooxygenase activity"/>
    <property type="evidence" value="ECO:0007669"/>
    <property type="project" value="UniProtKB-KW"/>
</dbReference>
<keyword evidence="5 7" id="KW-0503">Monooxygenase</keyword>
<evidence type="ECO:0000256" key="2">
    <source>
        <dbReference type="ARBA" id="ARBA00022630"/>
    </source>
</evidence>
<evidence type="ECO:0000259" key="6">
    <source>
        <dbReference type="Pfam" id="PF01494"/>
    </source>
</evidence>